<gene>
    <name evidence="1" type="ORF">Vadar_001139</name>
</gene>
<sequence>MENPTSHIPHTLTPSTSRRRISTDSANSPEFEFWKLRNPSLPQPDLISADELFVNGVLLPLHLLHLHPNHDPPDNPQFTTRNPDPEPKPRSDPEPGPHLSDPQPDQLTAALGVSKRWRDMFKKRDGKGDECGQREKKKERKGNGGGGGGGVSGAELNIYIWPFSRSRSAGNGGIRPRTAVTRKVSSAPCSRSNSAGESKTSRTIPSPSRGGVHLGRSSPVWKVRRGAGGSHSGRSFDPVVVVARSQKEGNETGRKKTATAAVAGSGDVGCSGGGGSKAKALNLNVPMCIGYRQHLSCGSDGSGAVNVAAVGGGGSGRSGHGDGGRGGNLFNLRSLFTKKVY</sequence>
<name>A0ACB7X6K7_9ERIC</name>
<protein>
    <submittedName>
        <fullName evidence="1">Uncharacterized protein</fullName>
    </submittedName>
</protein>
<dbReference type="EMBL" id="CM037156">
    <property type="protein sequence ID" value="KAH7836427.1"/>
    <property type="molecule type" value="Genomic_DNA"/>
</dbReference>
<evidence type="ECO:0000313" key="2">
    <source>
        <dbReference type="Proteomes" id="UP000828048"/>
    </source>
</evidence>
<keyword evidence="2" id="KW-1185">Reference proteome</keyword>
<reference evidence="1 2" key="1">
    <citation type="journal article" date="2021" name="Hortic Res">
        <title>High-quality reference genome and annotation aids understanding of berry development for evergreen blueberry (Vaccinium darrowii).</title>
        <authorList>
            <person name="Yu J."/>
            <person name="Hulse-Kemp A.M."/>
            <person name="Babiker E."/>
            <person name="Staton M."/>
        </authorList>
    </citation>
    <scope>NUCLEOTIDE SEQUENCE [LARGE SCALE GENOMIC DNA]</scope>
    <source>
        <strain evidence="2">cv. NJ 8807/NJ 8810</strain>
        <tissue evidence="1">Young leaf</tissue>
    </source>
</reference>
<evidence type="ECO:0000313" key="1">
    <source>
        <dbReference type="EMBL" id="KAH7836427.1"/>
    </source>
</evidence>
<comment type="caution">
    <text evidence="1">The sequence shown here is derived from an EMBL/GenBank/DDBJ whole genome shotgun (WGS) entry which is preliminary data.</text>
</comment>
<organism evidence="1 2">
    <name type="scientific">Vaccinium darrowii</name>
    <dbReference type="NCBI Taxonomy" id="229202"/>
    <lineage>
        <taxon>Eukaryota</taxon>
        <taxon>Viridiplantae</taxon>
        <taxon>Streptophyta</taxon>
        <taxon>Embryophyta</taxon>
        <taxon>Tracheophyta</taxon>
        <taxon>Spermatophyta</taxon>
        <taxon>Magnoliopsida</taxon>
        <taxon>eudicotyledons</taxon>
        <taxon>Gunneridae</taxon>
        <taxon>Pentapetalae</taxon>
        <taxon>asterids</taxon>
        <taxon>Ericales</taxon>
        <taxon>Ericaceae</taxon>
        <taxon>Vaccinioideae</taxon>
        <taxon>Vaccinieae</taxon>
        <taxon>Vaccinium</taxon>
    </lineage>
</organism>
<proteinExistence type="predicted"/>
<dbReference type="Proteomes" id="UP000828048">
    <property type="component" value="Chromosome 6"/>
</dbReference>
<accession>A0ACB7X6K7</accession>